<dbReference type="Proteomes" id="UP000023152">
    <property type="component" value="Unassembled WGS sequence"/>
</dbReference>
<sequence length="307" mass="35595">MLQKILYTFFAFFFFLNSVMMQSSVTQLAEVFLQNARFHTYVTPMSYMSLLRTFQSLYEATKKKIGTAKERYDIGLEKLQSTQVQVKEMQQQLEGLQPKLEESVKKTNELMAEIQVKTKDADTKKEAVVVEERQCNQQASAAREVEEQCQEQLDKAMPAYLEAMKALKVIKKADLAQVKKYTKPPPGVILTMEALCIMFQVPPKKVLDSNGKKVEDYWEAAKKDVLSDTKLLEKLETFDKDNISEAIITQVGPYLQNPEFEVSFKLFQYNSKKKKKLFKLVAYSFSFNFFLCSRIQKKLLARENRHC</sequence>
<dbReference type="OMA" id="HCEVEPK"/>
<evidence type="ECO:0000259" key="2">
    <source>
        <dbReference type="Pfam" id="PF12777"/>
    </source>
</evidence>
<keyword evidence="4" id="KW-1185">Reference proteome</keyword>
<dbReference type="PANTHER" id="PTHR45703">
    <property type="entry name" value="DYNEIN HEAVY CHAIN"/>
    <property type="match status" value="1"/>
</dbReference>
<feature type="signal peptide" evidence="1">
    <location>
        <begin position="1"/>
        <end position="21"/>
    </location>
</feature>
<dbReference type="GO" id="GO:0045505">
    <property type="term" value="F:dynein intermediate chain binding"/>
    <property type="evidence" value="ECO:0007669"/>
    <property type="project" value="InterPro"/>
</dbReference>
<keyword evidence="1" id="KW-0732">Signal</keyword>
<organism evidence="3 4">
    <name type="scientific">Reticulomyxa filosa</name>
    <dbReference type="NCBI Taxonomy" id="46433"/>
    <lineage>
        <taxon>Eukaryota</taxon>
        <taxon>Sar</taxon>
        <taxon>Rhizaria</taxon>
        <taxon>Retaria</taxon>
        <taxon>Foraminifera</taxon>
        <taxon>Monothalamids</taxon>
        <taxon>Reticulomyxidae</taxon>
        <taxon>Reticulomyxa</taxon>
    </lineage>
</organism>
<gene>
    <name evidence="3" type="ORF">RFI_18796</name>
</gene>
<dbReference type="InterPro" id="IPR024743">
    <property type="entry name" value="Dynein_HC_stalk"/>
</dbReference>
<evidence type="ECO:0000256" key="1">
    <source>
        <dbReference type="SAM" id="SignalP"/>
    </source>
</evidence>
<dbReference type="PANTHER" id="PTHR45703:SF1">
    <property type="entry name" value="DYNEINS HEAVY CHAIN"/>
    <property type="match status" value="1"/>
</dbReference>
<feature type="chain" id="PRO_5004975659" description="Dynein heavy chain coiled coil stalk domain-containing protein" evidence="1">
    <location>
        <begin position="22"/>
        <end position="307"/>
    </location>
</feature>
<dbReference type="GO" id="GO:0007018">
    <property type="term" value="P:microtubule-based movement"/>
    <property type="evidence" value="ECO:0007669"/>
    <property type="project" value="InterPro"/>
</dbReference>
<accession>X6MZI1</accession>
<name>X6MZI1_RETFI</name>
<dbReference type="InterPro" id="IPR026983">
    <property type="entry name" value="DHC"/>
</dbReference>
<dbReference type="OrthoDB" id="6912641at2759"/>
<protein>
    <recommendedName>
        <fullName evidence="2">Dynein heavy chain coiled coil stalk domain-containing protein</fullName>
    </recommendedName>
</protein>
<comment type="caution">
    <text evidence="3">The sequence shown here is derived from an EMBL/GenBank/DDBJ whole genome shotgun (WGS) entry which is preliminary data.</text>
</comment>
<dbReference type="GO" id="GO:0030286">
    <property type="term" value="C:dynein complex"/>
    <property type="evidence" value="ECO:0007669"/>
    <property type="project" value="InterPro"/>
</dbReference>
<dbReference type="Gene3D" id="1.20.920.20">
    <property type="match status" value="1"/>
</dbReference>
<evidence type="ECO:0000313" key="3">
    <source>
        <dbReference type="EMBL" id="ETO18470.1"/>
    </source>
</evidence>
<dbReference type="EMBL" id="ASPP01014870">
    <property type="protein sequence ID" value="ETO18470.1"/>
    <property type="molecule type" value="Genomic_DNA"/>
</dbReference>
<dbReference type="AlphaFoldDB" id="X6MZI1"/>
<dbReference type="Pfam" id="PF12777">
    <property type="entry name" value="MT"/>
    <property type="match status" value="1"/>
</dbReference>
<feature type="domain" description="Dynein heavy chain coiled coil stalk" evidence="2">
    <location>
        <begin position="70"/>
        <end position="264"/>
    </location>
</feature>
<proteinExistence type="predicted"/>
<evidence type="ECO:0000313" key="4">
    <source>
        <dbReference type="Proteomes" id="UP000023152"/>
    </source>
</evidence>
<reference evidence="3 4" key="1">
    <citation type="journal article" date="2013" name="Curr. Biol.">
        <title>The Genome of the Foraminiferan Reticulomyxa filosa.</title>
        <authorList>
            <person name="Glockner G."/>
            <person name="Hulsmann N."/>
            <person name="Schleicher M."/>
            <person name="Noegel A.A."/>
            <person name="Eichinger L."/>
            <person name="Gallinger C."/>
            <person name="Pawlowski J."/>
            <person name="Sierra R."/>
            <person name="Euteneuer U."/>
            <person name="Pillet L."/>
            <person name="Moustafa A."/>
            <person name="Platzer M."/>
            <person name="Groth M."/>
            <person name="Szafranski K."/>
            <person name="Schliwa M."/>
        </authorList>
    </citation>
    <scope>NUCLEOTIDE SEQUENCE [LARGE SCALE GENOMIC DNA]</scope>
</reference>
<dbReference type="GO" id="GO:0051959">
    <property type="term" value="F:dynein light intermediate chain binding"/>
    <property type="evidence" value="ECO:0007669"/>
    <property type="project" value="InterPro"/>
</dbReference>